<dbReference type="AlphaFoldDB" id="A0ABC9VW10"/>
<name>A0ABC9VW10_GRUJA</name>
<evidence type="ECO:0000313" key="2">
    <source>
        <dbReference type="EMBL" id="GAB0176985.1"/>
    </source>
</evidence>
<feature type="region of interest" description="Disordered" evidence="1">
    <location>
        <begin position="62"/>
        <end position="81"/>
    </location>
</feature>
<organism evidence="2 3">
    <name type="scientific">Grus japonensis</name>
    <name type="common">Japanese crane</name>
    <name type="synonym">Red-crowned crane</name>
    <dbReference type="NCBI Taxonomy" id="30415"/>
    <lineage>
        <taxon>Eukaryota</taxon>
        <taxon>Metazoa</taxon>
        <taxon>Chordata</taxon>
        <taxon>Craniata</taxon>
        <taxon>Vertebrata</taxon>
        <taxon>Euteleostomi</taxon>
        <taxon>Archelosauria</taxon>
        <taxon>Archosauria</taxon>
        <taxon>Dinosauria</taxon>
        <taxon>Saurischia</taxon>
        <taxon>Theropoda</taxon>
        <taxon>Coelurosauria</taxon>
        <taxon>Aves</taxon>
        <taxon>Neognathae</taxon>
        <taxon>Neoaves</taxon>
        <taxon>Gruiformes</taxon>
        <taxon>Gruidae</taxon>
        <taxon>Grus</taxon>
    </lineage>
</organism>
<proteinExistence type="predicted"/>
<dbReference type="PANTHER" id="PTHR33395">
    <property type="entry name" value="TRANSCRIPTASE, PUTATIVE-RELATED-RELATED"/>
    <property type="match status" value="1"/>
</dbReference>
<sequence>MGSPRVLRELVEAVTKPLSIIYQQSWITREVSVDWKLADVTPIYKKCQKKDLGNLQACQSDLGAGEDYEDPPECHHAAHTGQQGNRAQSAWVYERQVLLDQPDLLL</sequence>
<accession>A0ABC9VW10</accession>
<evidence type="ECO:0000313" key="3">
    <source>
        <dbReference type="Proteomes" id="UP001623348"/>
    </source>
</evidence>
<comment type="caution">
    <text evidence="2">The sequence shown here is derived from an EMBL/GenBank/DDBJ whole genome shotgun (WGS) entry which is preliminary data.</text>
</comment>
<gene>
    <name evidence="2" type="ORF">GRJ2_000163700</name>
</gene>
<dbReference type="PANTHER" id="PTHR33395:SF22">
    <property type="entry name" value="REVERSE TRANSCRIPTASE DOMAIN-CONTAINING PROTEIN"/>
    <property type="match status" value="1"/>
</dbReference>
<dbReference type="Proteomes" id="UP001623348">
    <property type="component" value="Unassembled WGS sequence"/>
</dbReference>
<protein>
    <submittedName>
        <fullName evidence="2">Uncharacterized protein</fullName>
    </submittedName>
</protein>
<keyword evidence="3" id="KW-1185">Reference proteome</keyword>
<evidence type="ECO:0000256" key="1">
    <source>
        <dbReference type="SAM" id="MobiDB-lite"/>
    </source>
</evidence>
<dbReference type="EMBL" id="BAAFJT010000001">
    <property type="protein sequence ID" value="GAB0176985.1"/>
    <property type="molecule type" value="Genomic_DNA"/>
</dbReference>
<reference evidence="2 3" key="1">
    <citation type="submission" date="2024-06" db="EMBL/GenBank/DDBJ databases">
        <title>The draft genome of Grus japonensis, version 3.</title>
        <authorList>
            <person name="Nabeshima K."/>
            <person name="Suzuki S."/>
            <person name="Onuma M."/>
        </authorList>
    </citation>
    <scope>NUCLEOTIDE SEQUENCE [LARGE SCALE GENOMIC DNA]</scope>
    <source>
        <strain evidence="2 3">451A</strain>
    </source>
</reference>